<comment type="caution">
    <text evidence="2">The sequence shown here is derived from an EMBL/GenBank/DDBJ whole genome shotgun (WGS) entry which is preliminary data.</text>
</comment>
<reference evidence="3" key="1">
    <citation type="journal article" date="2019" name="Int. J. Syst. Evol. Microbiol.">
        <title>The Global Catalogue of Microorganisms (GCM) 10K type strain sequencing project: providing services to taxonomists for standard genome sequencing and annotation.</title>
        <authorList>
            <consortium name="The Broad Institute Genomics Platform"/>
            <consortium name="The Broad Institute Genome Sequencing Center for Infectious Disease"/>
            <person name="Wu L."/>
            <person name="Ma J."/>
        </authorList>
    </citation>
    <scope>NUCLEOTIDE SEQUENCE [LARGE SCALE GENOMIC DNA]</scope>
    <source>
        <strain evidence="3">JCM 16702</strain>
    </source>
</reference>
<proteinExistence type="predicted"/>
<dbReference type="InterPro" id="IPR009799">
    <property type="entry name" value="EthD_dom"/>
</dbReference>
<sequence length="244" mass="26578">MTFKDILVTRGPRPGVGRRDGQDYVIEKHSALAMTVPAIRDLFTGYVMYRVLTPADGVDADALHRRADDLLVVVEHSCDDRAGFEATLEDAEYLATVRPDEIYMSTEIFSVPPTVYEVAEETVLDDAGDGASGDDGDLVVIDFLRRRPDVDAAGFRAALAAEAEWLGADADYRAVARRRVHNLVQGGEGSLNPGAADLHDAIVTTTVTDFTGLAALYDRLRARQAEYVDADSSFSALTRRKVVV</sequence>
<evidence type="ECO:0000259" key="1">
    <source>
        <dbReference type="Pfam" id="PF07110"/>
    </source>
</evidence>
<dbReference type="Pfam" id="PF07110">
    <property type="entry name" value="EthD"/>
    <property type="match status" value="1"/>
</dbReference>
<dbReference type="SUPFAM" id="SSF54909">
    <property type="entry name" value="Dimeric alpha+beta barrel"/>
    <property type="match status" value="1"/>
</dbReference>
<accession>A0ABP7W0M7</accession>
<evidence type="ECO:0000313" key="2">
    <source>
        <dbReference type="EMBL" id="GAA4078497.1"/>
    </source>
</evidence>
<gene>
    <name evidence="2" type="ORF">GCM10022214_40680</name>
</gene>
<keyword evidence="3" id="KW-1185">Reference proteome</keyword>
<name>A0ABP7W0M7_9ACTN</name>
<dbReference type="EMBL" id="BAAAZG010000025">
    <property type="protein sequence ID" value="GAA4078497.1"/>
    <property type="molecule type" value="Genomic_DNA"/>
</dbReference>
<evidence type="ECO:0000313" key="3">
    <source>
        <dbReference type="Proteomes" id="UP001500683"/>
    </source>
</evidence>
<dbReference type="InterPro" id="IPR011008">
    <property type="entry name" value="Dimeric_a/b-barrel"/>
</dbReference>
<feature type="domain" description="EthD" evidence="1">
    <location>
        <begin position="13"/>
        <end position="101"/>
    </location>
</feature>
<dbReference type="Proteomes" id="UP001500683">
    <property type="component" value="Unassembled WGS sequence"/>
</dbReference>
<dbReference type="RefSeq" id="WP_344949549.1">
    <property type="nucleotide sequence ID" value="NZ_BAAAZG010000025.1"/>
</dbReference>
<protein>
    <recommendedName>
        <fullName evidence="1">EthD domain-containing protein</fullName>
    </recommendedName>
</protein>
<organism evidence="2 3">
    <name type="scientific">Actinomadura miaoliensis</name>
    <dbReference type="NCBI Taxonomy" id="430685"/>
    <lineage>
        <taxon>Bacteria</taxon>
        <taxon>Bacillati</taxon>
        <taxon>Actinomycetota</taxon>
        <taxon>Actinomycetes</taxon>
        <taxon>Streptosporangiales</taxon>
        <taxon>Thermomonosporaceae</taxon>
        <taxon>Actinomadura</taxon>
    </lineage>
</organism>